<comment type="similarity">
    <text evidence="1">Belongs to the tryptophan 2,3-dioxygenase family.</text>
</comment>
<comment type="caution">
    <text evidence="2">The sequence shown here is derived from an EMBL/GenBank/DDBJ whole genome shotgun (WGS) entry which is preliminary data.</text>
</comment>
<evidence type="ECO:0000313" key="3">
    <source>
        <dbReference type="Proteomes" id="UP001589870"/>
    </source>
</evidence>
<dbReference type="SUPFAM" id="SSF140959">
    <property type="entry name" value="Indolic compounds 2,3-dioxygenase-like"/>
    <property type="match status" value="1"/>
</dbReference>
<dbReference type="PANTHER" id="PTHR10138:SF0">
    <property type="entry name" value="TRYPTOPHAN 2,3-DIOXYGENASE"/>
    <property type="match status" value="1"/>
</dbReference>
<dbReference type="Gene3D" id="1.20.58.480">
    <property type="match status" value="1"/>
</dbReference>
<keyword evidence="1" id="KW-0479">Metal-binding</keyword>
<dbReference type="RefSeq" id="WP_394303988.1">
    <property type="nucleotide sequence ID" value="NZ_JBHMQT010000059.1"/>
</dbReference>
<keyword evidence="1" id="KW-0408">Iron</keyword>
<sequence length="269" mass="30332">MTTDPSTTADPSTTLTYSSYLALDEILAAQRPRSAEDDELLFIVVHQVHELWFKELLHELAKLQRELCGGESVPALRTLHRCLTVLEVISAEIDVIETMTPYQFSGFRARLGNASGFQSAQFREIEAVLGRRDSGILRVFRSDRERGPIEAAMKRPSVFDSLLRYLSAKGYPVPRDLLYRDVTEPAEPSEELRTALLLARSDDGFAARVCERLLALDKALQDWRYRHIKMVERIIGAKIGTGGSSGASYLYRTISAPMFPDLWAAWRLP</sequence>
<comment type="catalytic activity">
    <reaction evidence="1">
        <text>L-tryptophan + O2 = N-formyl-L-kynurenine</text>
        <dbReference type="Rhea" id="RHEA:24536"/>
        <dbReference type="ChEBI" id="CHEBI:15379"/>
        <dbReference type="ChEBI" id="CHEBI:57912"/>
        <dbReference type="ChEBI" id="CHEBI:58629"/>
        <dbReference type="EC" id="1.13.11.11"/>
    </reaction>
</comment>
<accession>A0ABV6UCU5</accession>
<evidence type="ECO:0000256" key="1">
    <source>
        <dbReference type="HAMAP-Rule" id="MF_01972"/>
    </source>
</evidence>
<feature type="binding site" evidence="1">
    <location>
        <begin position="42"/>
        <end position="46"/>
    </location>
    <ligand>
        <name>substrate</name>
    </ligand>
</feature>
<dbReference type="HAMAP" id="MF_01972">
    <property type="entry name" value="T23O"/>
    <property type="match status" value="1"/>
</dbReference>
<keyword evidence="1" id="KW-0560">Oxidoreductase</keyword>
<keyword evidence="1" id="KW-0349">Heme</keyword>
<dbReference type="EMBL" id="JBHMQT010000059">
    <property type="protein sequence ID" value="MFC0865988.1"/>
    <property type="molecule type" value="Genomic_DNA"/>
</dbReference>
<reference evidence="2 3" key="1">
    <citation type="submission" date="2024-09" db="EMBL/GenBank/DDBJ databases">
        <authorList>
            <person name="Sun Q."/>
            <person name="Mori K."/>
        </authorList>
    </citation>
    <scope>NUCLEOTIDE SEQUENCE [LARGE SCALE GENOMIC DNA]</scope>
    <source>
        <strain evidence="2 3">TBRC 1851</strain>
    </source>
</reference>
<proteinExistence type="inferred from homology"/>
<comment type="cofactor">
    <cofactor evidence="1">
        <name>heme</name>
        <dbReference type="ChEBI" id="CHEBI:30413"/>
    </cofactor>
    <text evidence="1">Binds 1 heme group per subunit.</text>
</comment>
<dbReference type="EC" id="1.13.11.11" evidence="1"/>
<dbReference type="InterPro" id="IPR004981">
    <property type="entry name" value="Trp_2_3_dOase"/>
</dbReference>
<organism evidence="2 3">
    <name type="scientific">Sphaerimonospora cavernae</name>
    <dbReference type="NCBI Taxonomy" id="1740611"/>
    <lineage>
        <taxon>Bacteria</taxon>
        <taxon>Bacillati</taxon>
        <taxon>Actinomycetota</taxon>
        <taxon>Actinomycetes</taxon>
        <taxon>Streptosporangiales</taxon>
        <taxon>Streptosporangiaceae</taxon>
        <taxon>Sphaerimonospora</taxon>
    </lineage>
</organism>
<feature type="binding site" evidence="1">
    <location>
        <position position="108"/>
    </location>
    <ligand>
        <name>substrate</name>
    </ligand>
</feature>
<dbReference type="PANTHER" id="PTHR10138">
    <property type="entry name" value="TRYPTOPHAN 2,3-DIOXYGENASE"/>
    <property type="match status" value="1"/>
</dbReference>
<keyword evidence="1" id="KW-0223">Dioxygenase</keyword>
<dbReference type="Proteomes" id="UP001589870">
    <property type="component" value="Unassembled WGS sequence"/>
</dbReference>
<protein>
    <recommendedName>
        <fullName evidence="1">Tryptophan 2,3-dioxygenase</fullName>
        <shortName evidence="1">TDO</shortName>
        <ecNumber evidence="1">1.13.11.11</ecNumber>
    </recommendedName>
    <alternativeName>
        <fullName evidence="1">Tryptamin 2,3-dioxygenase</fullName>
    </alternativeName>
    <alternativeName>
        <fullName evidence="1">Tryptophan oxygenase</fullName>
        <shortName evidence="1">TO</shortName>
        <shortName evidence="1">TRPO</shortName>
    </alternativeName>
    <alternativeName>
        <fullName evidence="1">Tryptophan pyrrolase</fullName>
    </alternativeName>
    <alternativeName>
        <fullName evidence="1">Tryptophanase</fullName>
    </alternativeName>
</protein>
<dbReference type="Pfam" id="PF03301">
    <property type="entry name" value="Trp_dioxygenase"/>
    <property type="match status" value="2"/>
</dbReference>
<comment type="function">
    <text evidence="1">Heme-dependent dioxygenase that catalyzes the oxidative cleavage of the L-tryptophan (L-Trp) pyrrole ring and converts L-tryptophan to N-formyl-L-kynurenine. Catalyzes the oxidative cleavage of the indole moiety.</text>
</comment>
<keyword evidence="3" id="KW-1185">Reference proteome</keyword>
<gene>
    <name evidence="1" type="primary">kynA</name>
    <name evidence="2" type="ORF">ACFHYQ_27185</name>
</gene>
<comment type="pathway">
    <text evidence="1">Amino-acid degradation; L-tryptophan degradation via kynurenine pathway; L-kynurenine from L-tryptophan: step 1/2.</text>
</comment>
<comment type="caution">
    <text evidence="1">Lacks conserved residue(s) required for the propagation of feature annotation.</text>
</comment>
<comment type="subunit">
    <text evidence="1">Homotetramer.</text>
</comment>
<feature type="binding site" evidence="1">
    <location>
        <position position="241"/>
    </location>
    <ligand>
        <name>substrate</name>
    </ligand>
</feature>
<name>A0ABV6UCU5_9ACTN</name>
<dbReference type="InterPro" id="IPR037217">
    <property type="entry name" value="Trp/Indoleamine_2_3_dOase-like"/>
</dbReference>
<evidence type="ECO:0000313" key="2">
    <source>
        <dbReference type="EMBL" id="MFC0865988.1"/>
    </source>
</evidence>
<keyword evidence="1" id="KW-0823">Tryptophan catabolism</keyword>
<feature type="binding site" description="axial binding residue" evidence="1">
    <location>
        <position position="227"/>
    </location>
    <ligand>
        <name>heme</name>
        <dbReference type="ChEBI" id="CHEBI:30413"/>
    </ligand>
    <ligandPart>
        <name>Fe</name>
        <dbReference type="ChEBI" id="CHEBI:18248"/>
    </ligandPart>
</feature>